<feature type="compositionally biased region" description="Polar residues" evidence="1">
    <location>
        <begin position="65"/>
        <end position="76"/>
    </location>
</feature>
<organism evidence="2">
    <name type="scientific">Trieres chinensis</name>
    <name type="common">Marine centric diatom</name>
    <name type="synonym">Odontella sinensis</name>
    <dbReference type="NCBI Taxonomy" id="1514140"/>
    <lineage>
        <taxon>Eukaryota</taxon>
        <taxon>Sar</taxon>
        <taxon>Stramenopiles</taxon>
        <taxon>Ochrophyta</taxon>
        <taxon>Bacillariophyta</taxon>
        <taxon>Mediophyceae</taxon>
        <taxon>Biddulphiophycidae</taxon>
        <taxon>Eupodiscales</taxon>
        <taxon>Parodontellaceae</taxon>
        <taxon>Trieres</taxon>
    </lineage>
</organism>
<proteinExistence type="predicted"/>
<protein>
    <submittedName>
        <fullName evidence="2">Uncharacterized protein</fullName>
    </submittedName>
</protein>
<evidence type="ECO:0000256" key="1">
    <source>
        <dbReference type="SAM" id="MobiDB-lite"/>
    </source>
</evidence>
<dbReference type="AlphaFoldDB" id="A0A7S2EEJ7"/>
<feature type="region of interest" description="Disordered" evidence="1">
    <location>
        <begin position="23"/>
        <end position="76"/>
    </location>
</feature>
<gene>
    <name evidence="2" type="ORF">OSIN01602_LOCUS6463</name>
</gene>
<dbReference type="EMBL" id="HBGO01011537">
    <property type="protein sequence ID" value="CAD9332122.1"/>
    <property type="molecule type" value="Transcribed_RNA"/>
</dbReference>
<feature type="compositionally biased region" description="Basic and acidic residues" evidence="1">
    <location>
        <begin position="40"/>
        <end position="59"/>
    </location>
</feature>
<name>A0A7S2EEJ7_TRICV</name>
<accession>A0A7S2EEJ7</accession>
<sequence>MHTSSRRRSSRLAGKTVSYREELVSSVSLTNRNQKIRTKREREDSGPETPMDVKVEQANKPHPTKPQSLTSQPTAKSTVVNVSKILERYLGRKMDSSGKAPVVRETVNASQPKNEECPGYFVSFNKYSGVCEWRNEAIFLWVNMGNKDSDVNNEFLEGGRLITWFGGSRMHEQSPVMQRLLNIGKRAARNDLSTNDGIILWCRLFESTKRGFGPYVCMGRVGYHSHFSNTHPLKFIWCLLDYDKLISVHRETCQGKSGTIFEQLSNTKPPISNQLE</sequence>
<reference evidence="2" key="1">
    <citation type="submission" date="2021-01" db="EMBL/GenBank/DDBJ databases">
        <authorList>
            <person name="Corre E."/>
            <person name="Pelletier E."/>
            <person name="Niang G."/>
            <person name="Scheremetjew M."/>
            <person name="Finn R."/>
            <person name="Kale V."/>
            <person name="Holt S."/>
            <person name="Cochrane G."/>
            <person name="Meng A."/>
            <person name="Brown T."/>
            <person name="Cohen L."/>
        </authorList>
    </citation>
    <scope>NUCLEOTIDE SEQUENCE</scope>
    <source>
        <strain evidence="2">Grunow 1884</strain>
    </source>
</reference>
<evidence type="ECO:0000313" key="2">
    <source>
        <dbReference type="EMBL" id="CAD9332122.1"/>
    </source>
</evidence>